<dbReference type="AlphaFoldDB" id="A0A6A6S0N9"/>
<accession>A0A6A6S0N9</accession>
<dbReference type="CDD" id="cd22647">
    <property type="entry name" value="CTF3_NTD_HEAT"/>
    <property type="match status" value="1"/>
</dbReference>
<sequence length="714" mass="79354">MPSIADGERAASLHDALESLERASRTPAKQRAVKVSSVVDVVCNHAFEHGLDEEALRDVVQIAARKTDLDQTSVTTLLKNLYPAQRVSAEIVATVVAALGQGKGKPTPGTQNGLVKWLALVHEVLEEPDVLSRLYGVLFNMLDMISIRTPLCHLLSLITRRKHVKPFRIQHLLEFSRSLGNEPALQGLLRIYKDYYPDIILGSTSTTRNSFPPRPDPEWRSRLLAIQDQSAAAASAVEHNGFKVLRKGSKRIKASLIPDVHTFHANEASVTLEGIDNVGDFVEKLDRIEPPGQLISFLTDPLLQKFVDLKPSPIVERRIELWLSTCLEEQYNAVKEGTADHPYLSEVLDGLLKHAQYTKTLLPIVQAFLKEYLLLWDGIQDVDSILGLLSYISLQPFEEAYATFLQPAETALTTNNPNAYTHLLHFYTTLLRHWMNQTPTLPPKPTPALSHPHQNTLSNLTTHVSNLSTSLLLSHPAVGPDAPQTSPILSFYEHLSTTSTPHRHPILLPPVPLTSTLILSASPTTLSRTAAIIASYKSAFNSHPSPIRDYYAPDTIDSFNVTIRDVYHLLWISRALTTSYTSDTGALKSLGLYCAPELRDALHEYLGTIDRDYAIQTAFSISHNPALAAMAATVWRDVEEREIVANGYDREGITWHKGPVGMRSLDVLRRNGGVDVDWEGFRIEVLAWMEGRGLGGLKEFLWASSDTLRKKYGG</sequence>
<keyword evidence="4" id="KW-0158">Chromosome</keyword>
<evidence type="ECO:0000256" key="1">
    <source>
        <dbReference type="ARBA" id="ARBA00004123"/>
    </source>
</evidence>
<comment type="subcellular location">
    <subcellularLocation>
        <location evidence="2">Chromosome</location>
        <location evidence="2">Centromere</location>
    </subcellularLocation>
    <subcellularLocation>
        <location evidence="1">Nucleus</location>
    </subcellularLocation>
</comment>
<keyword evidence="6" id="KW-0137">Centromere</keyword>
<dbReference type="GO" id="GO:0000939">
    <property type="term" value="C:inner kinetochore"/>
    <property type="evidence" value="ECO:0007669"/>
    <property type="project" value="TreeGrafter"/>
</dbReference>
<dbReference type="GO" id="GO:0034080">
    <property type="term" value="P:CENP-A containing chromatin assembly"/>
    <property type="evidence" value="ECO:0007669"/>
    <property type="project" value="TreeGrafter"/>
</dbReference>
<dbReference type="Proteomes" id="UP000799753">
    <property type="component" value="Unassembled WGS sequence"/>
</dbReference>
<evidence type="ECO:0000256" key="6">
    <source>
        <dbReference type="ARBA" id="ARBA00023328"/>
    </source>
</evidence>
<comment type="similarity">
    <text evidence="3">Belongs to the CENP-I/CTF3 family.</text>
</comment>
<evidence type="ECO:0000256" key="2">
    <source>
        <dbReference type="ARBA" id="ARBA00004584"/>
    </source>
</evidence>
<name>A0A6A6S0N9_9PLEO</name>
<evidence type="ECO:0000256" key="5">
    <source>
        <dbReference type="ARBA" id="ARBA00023242"/>
    </source>
</evidence>
<evidence type="ECO:0000313" key="7">
    <source>
        <dbReference type="EMBL" id="KAF2640917.1"/>
    </source>
</evidence>
<dbReference type="InterPro" id="IPR012485">
    <property type="entry name" value="CENP-I"/>
</dbReference>
<gene>
    <name evidence="7" type="ORF">P280DRAFT_549698</name>
</gene>
<evidence type="ECO:0000256" key="4">
    <source>
        <dbReference type="ARBA" id="ARBA00022454"/>
    </source>
</evidence>
<organism evidence="7 8">
    <name type="scientific">Massarina eburnea CBS 473.64</name>
    <dbReference type="NCBI Taxonomy" id="1395130"/>
    <lineage>
        <taxon>Eukaryota</taxon>
        <taxon>Fungi</taxon>
        <taxon>Dikarya</taxon>
        <taxon>Ascomycota</taxon>
        <taxon>Pezizomycotina</taxon>
        <taxon>Dothideomycetes</taxon>
        <taxon>Pleosporomycetidae</taxon>
        <taxon>Pleosporales</taxon>
        <taxon>Massarineae</taxon>
        <taxon>Massarinaceae</taxon>
        <taxon>Massarina</taxon>
    </lineage>
</organism>
<reference evidence="7" key="1">
    <citation type="journal article" date="2020" name="Stud. Mycol.">
        <title>101 Dothideomycetes genomes: a test case for predicting lifestyles and emergence of pathogens.</title>
        <authorList>
            <person name="Haridas S."/>
            <person name="Albert R."/>
            <person name="Binder M."/>
            <person name="Bloem J."/>
            <person name="Labutti K."/>
            <person name="Salamov A."/>
            <person name="Andreopoulos B."/>
            <person name="Baker S."/>
            <person name="Barry K."/>
            <person name="Bills G."/>
            <person name="Bluhm B."/>
            <person name="Cannon C."/>
            <person name="Castanera R."/>
            <person name="Culley D."/>
            <person name="Daum C."/>
            <person name="Ezra D."/>
            <person name="Gonzalez J."/>
            <person name="Henrissat B."/>
            <person name="Kuo A."/>
            <person name="Liang C."/>
            <person name="Lipzen A."/>
            <person name="Lutzoni F."/>
            <person name="Magnuson J."/>
            <person name="Mondo S."/>
            <person name="Nolan M."/>
            <person name="Ohm R."/>
            <person name="Pangilinan J."/>
            <person name="Park H.-J."/>
            <person name="Ramirez L."/>
            <person name="Alfaro M."/>
            <person name="Sun H."/>
            <person name="Tritt A."/>
            <person name="Yoshinaga Y."/>
            <person name="Zwiers L.-H."/>
            <person name="Turgeon B."/>
            <person name="Goodwin S."/>
            <person name="Spatafora J."/>
            <person name="Crous P."/>
            <person name="Grigoriev I."/>
        </authorList>
    </citation>
    <scope>NUCLEOTIDE SEQUENCE</scope>
    <source>
        <strain evidence="7">CBS 473.64</strain>
    </source>
</reference>
<dbReference type="GO" id="GO:0000070">
    <property type="term" value="P:mitotic sister chromatid segregation"/>
    <property type="evidence" value="ECO:0007669"/>
    <property type="project" value="TreeGrafter"/>
</dbReference>
<dbReference type="EMBL" id="MU006784">
    <property type="protein sequence ID" value="KAF2640917.1"/>
    <property type="molecule type" value="Genomic_DNA"/>
</dbReference>
<dbReference type="Pfam" id="PF07778">
    <property type="entry name" value="CENP-I"/>
    <property type="match status" value="1"/>
</dbReference>
<evidence type="ECO:0000256" key="3">
    <source>
        <dbReference type="ARBA" id="ARBA00005470"/>
    </source>
</evidence>
<keyword evidence="8" id="KW-1185">Reference proteome</keyword>
<dbReference type="PANTHER" id="PTHR48208:SF2">
    <property type="entry name" value="CENTROMERE PROTEIN I"/>
    <property type="match status" value="1"/>
</dbReference>
<evidence type="ECO:0000313" key="8">
    <source>
        <dbReference type="Proteomes" id="UP000799753"/>
    </source>
</evidence>
<keyword evidence="5" id="KW-0539">Nucleus</keyword>
<dbReference type="PANTHER" id="PTHR48208">
    <property type="entry name" value="CENTROMERE PROTEIN I"/>
    <property type="match status" value="1"/>
</dbReference>
<dbReference type="OrthoDB" id="6347512at2759"/>
<dbReference type="GO" id="GO:0005634">
    <property type="term" value="C:nucleus"/>
    <property type="evidence" value="ECO:0007669"/>
    <property type="project" value="UniProtKB-SubCell"/>
</dbReference>
<proteinExistence type="inferred from homology"/>
<protein>
    <submittedName>
        <fullName evidence="7">Mis6-domain-containing protein</fullName>
    </submittedName>
</protein>